<evidence type="ECO:0000256" key="1">
    <source>
        <dbReference type="SAM" id="MobiDB-lite"/>
    </source>
</evidence>
<accession>A0A4D4MFH9</accession>
<dbReference type="Proteomes" id="UP000299211">
    <property type="component" value="Unassembled WGS sequence"/>
</dbReference>
<proteinExistence type="predicted"/>
<dbReference type="Proteomes" id="UP000302139">
    <property type="component" value="Unassembled WGS sequence"/>
</dbReference>
<dbReference type="EMBL" id="BJHY01000001">
    <property type="protein sequence ID" value="GDY70738.1"/>
    <property type="molecule type" value="Genomic_DNA"/>
</dbReference>
<protein>
    <submittedName>
        <fullName evidence="3">Uncharacterized protein</fullName>
    </submittedName>
</protein>
<evidence type="ECO:0000313" key="4">
    <source>
        <dbReference type="Proteomes" id="UP000299211"/>
    </source>
</evidence>
<comment type="caution">
    <text evidence="3">The sequence shown here is derived from an EMBL/GenBank/DDBJ whole genome shotgun (WGS) entry which is preliminary data.</text>
</comment>
<dbReference type="EMBL" id="BJHX01000001">
    <property type="protein sequence ID" value="GDY68878.1"/>
    <property type="molecule type" value="Genomic_DNA"/>
</dbReference>
<reference evidence="3 4" key="1">
    <citation type="submission" date="2019-04" db="EMBL/GenBank/DDBJ databases">
        <title>Draft genome sequences of Streptomyces avermitilis ATCC 31267.</title>
        <authorList>
            <person name="Komaki H."/>
            <person name="Tamura T."/>
            <person name="Hosoyama A."/>
        </authorList>
    </citation>
    <scope>NUCLEOTIDE SEQUENCE [LARGE SCALE GENOMIC DNA]</scope>
    <source>
        <strain evidence="3 4">ATCC 31267</strain>
    </source>
</reference>
<evidence type="ECO:0000313" key="3">
    <source>
        <dbReference type="EMBL" id="GDY70738.1"/>
    </source>
</evidence>
<organism evidence="3 4">
    <name type="scientific">Streptomyces avermitilis</name>
    <dbReference type="NCBI Taxonomy" id="33903"/>
    <lineage>
        <taxon>Bacteria</taxon>
        <taxon>Bacillati</taxon>
        <taxon>Actinomycetota</taxon>
        <taxon>Actinomycetes</taxon>
        <taxon>Kitasatosporales</taxon>
        <taxon>Streptomycetaceae</taxon>
        <taxon>Streptomyces</taxon>
    </lineage>
</organism>
<gene>
    <name evidence="2" type="ORF">SAV14893_082710</name>
    <name evidence="3" type="ORF">SAV31267_002230</name>
</gene>
<name>A0A4D4MFH9_STRAX</name>
<evidence type="ECO:0000313" key="5">
    <source>
        <dbReference type="Proteomes" id="UP000302139"/>
    </source>
</evidence>
<evidence type="ECO:0000313" key="2">
    <source>
        <dbReference type="EMBL" id="GDY68878.1"/>
    </source>
</evidence>
<sequence length="64" mass="6924">MDVLGLVIAVLVFAASVHDNAVGIALLDKVSADTDTAENALADQASRTRDRCTSRTRGRKVRRR</sequence>
<feature type="region of interest" description="Disordered" evidence="1">
    <location>
        <begin position="38"/>
        <end position="64"/>
    </location>
</feature>
<reference evidence="2 5" key="2">
    <citation type="submission" date="2019-04" db="EMBL/GenBank/DDBJ databases">
        <title>Draft genome sequences of Streptomyces avermitilis NBRC 14893.</title>
        <authorList>
            <person name="Komaki H."/>
            <person name="Tamura T."/>
            <person name="Hosoyama A."/>
        </authorList>
    </citation>
    <scope>NUCLEOTIDE SEQUENCE [LARGE SCALE GENOMIC DNA]</scope>
    <source>
        <strain evidence="2 5">NBRC 14893</strain>
    </source>
</reference>
<dbReference type="AlphaFoldDB" id="A0A4D4MFH9"/>
<feature type="compositionally biased region" description="Basic residues" evidence="1">
    <location>
        <begin position="54"/>
        <end position="64"/>
    </location>
</feature>